<gene>
    <name evidence="2" type="ORF">KXJ70_15225</name>
</gene>
<feature type="domain" description="FRG" evidence="1">
    <location>
        <begin position="28"/>
        <end position="122"/>
    </location>
</feature>
<dbReference type="EMBL" id="JAHWDQ010000004">
    <property type="protein sequence ID" value="MBW2942147.1"/>
    <property type="molecule type" value="Genomic_DNA"/>
</dbReference>
<sequence>MGIRENQKIGSIKTFIERLEKLELDTPSDSVYYFRGHSDYEGFKLTPSIYRETEWINNEHRMYREIIMKCPNDFSQIKTAFEKLVKMQHYSLPTRLLDLTANPLAALFFAVNENLDKDAEVLIFKVPKKEVKYYDSDTVSILTNLAKRPEDFEIQSIKGQDKEKFNKEKQITYLLHEIKEEKPYFSPVIVESDLESVVCVKPKLDNPRIIRQDGAFFVFGINGNKTKPARVPDSYRFSTDNINSLNYSSEPYRLIINKSGKNKILGQLATLGINVATMFPEIDSVSKYIKESLKKKELTKASSGRAKGARR</sequence>
<proteinExistence type="predicted"/>
<dbReference type="RefSeq" id="WP_219044384.1">
    <property type="nucleotide sequence ID" value="NZ_JAHWDQ010000004.1"/>
</dbReference>
<reference evidence="2" key="1">
    <citation type="submission" date="2021-07" db="EMBL/GenBank/DDBJ databases">
        <title>Zhongshania sp. CAU 1632 isolated from seawater.</title>
        <authorList>
            <person name="Kim W."/>
        </authorList>
    </citation>
    <scope>NUCLEOTIDE SEQUENCE</scope>
    <source>
        <strain evidence="2">CAU 1632</strain>
    </source>
</reference>
<accession>A0ABS6VUZ7</accession>
<dbReference type="InterPro" id="IPR014966">
    <property type="entry name" value="FRG-dom"/>
</dbReference>
<evidence type="ECO:0000313" key="2">
    <source>
        <dbReference type="EMBL" id="MBW2942147.1"/>
    </source>
</evidence>
<comment type="caution">
    <text evidence="2">The sequence shown here is derived from an EMBL/GenBank/DDBJ whole genome shotgun (WGS) entry which is preliminary data.</text>
</comment>
<keyword evidence="3" id="KW-1185">Reference proteome</keyword>
<organism evidence="2 3">
    <name type="scientific">Zhongshania aquimaris</name>
    <dbReference type="NCBI Taxonomy" id="2857107"/>
    <lineage>
        <taxon>Bacteria</taxon>
        <taxon>Pseudomonadati</taxon>
        <taxon>Pseudomonadota</taxon>
        <taxon>Gammaproteobacteria</taxon>
        <taxon>Cellvibrionales</taxon>
        <taxon>Spongiibacteraceae</taxon>
        <taxon>Zhongshania</taxon>
    </lineage>
</organism>
<name>A0ABS6VUZ7_9GAMM</name>
<evidence type="ECO:0000313" key="3">
    <source>
        <dbReference type="Proteomes" id="UP001166291"/>
    </source>
</evidence>
<protein>
    <submittedName>
        <fullName evidence="2">FRG domain-containing protein</fullName>
    </submittedName>
</protein>
<dbReference type="SMART" id="SM00901">
    <property type="entry name" value="FRG"/>
    <property type="match status" value="1"/>
</dbReference>
<evidence type="ECO:0000259" key="1">
    <source>
        <dbReference type="SMART" id="SM00901"/>
    </source>
</evidence>
<dbReference type="Pfam" id="PF08867">
    <property type="entry name" value="FRG"/>
    <property type="match status" value="1"/>
</dbReference>
<dbReference type="Proteomes" id="UP001166291">
    <property type="component" value="Unassembled WGS sequence"/>
</dbReference>